<feature type="transmembrane region" description="Helical" evidence="3">
    <location>
        <begin position="78"/>
        <end position="96"/>
    </location>
</feature>
<dbReference type="STRING" id="297318.BK138_02820"/>
<dbReference type="InterPro" id="IPR002656">
    <property type="entry name" value="Acyl_transf_3_dom"/>
</dbReference>
<dbReference type="EMBL" id="MRTP01000001">
    <property type="protein sequence ID" value="OMF57548.1"/>
    <property type="molecule type" value="Genomic_DNA"/>
</dbReference>
<feature type="transmembrane region" description="Helical" evidence="3">
    <location>
        <begin position="271"/>
        <end position="292"/>
    </location>
</feature>
<dbReference type="PANTHER" id="PTHR23028:SF53">
    <property type="entry name" value="ACYL_TRANSF_3 DOMAIN-CONTAINING PROTEIN"/>
    <property type="match status" value="1"/>
</dbReference>
<dbReference type="GO" id="GO:0009103">
    <property type="term" value="P:lipopolysaccharide biosynthetic process"/>
    <property type="evidence" value="ECO:0007669"/>
    <property type="project" value="TreeGrafter"/>
</dbReference>
<dbReference type="Pfam" id="PF01757">
    <property type="entry name" value="Acyl_transf_3"/>
    <property type="match status" value="1"/>
</dbReference>
<organism evidence="5 6">
    <name type="scientific">Paenibacillus rhizosphaerae</name>
    <dbReference type="NCBI Taxonomy" id="297318"/>
    <lineage>
        <taxon>Bacteria</taxon>
        <taxon>Bacillati</taxon>
        <taxon>Bacillota</taxon>
        <taxon>Bacilli</taxon>
        <taxon>Bacillales</taxon>
        <taxon>Paenibacillaceae</taxon>
        <taxon>Paenibacillus</taxon>
    </lineage>
</organism>
<feature type="transmembrane region" description="Helical" evidence="3">
    <location>
        <begin position="149"/>
        <end position="165"/>
    </location>
</feature>
<dbReference type="GO" id="GO:0016747">
    <property type="term" value="F:acyltransferase activity, transferring groups other than amino-acyl groups"/>
    <property type="evidence" value="ECO:0007669"/>
    <property type="project" value="InterPro"/>
</dbReference>
<feature type="transmembrane region" description="Helical" evidence="3">
    <location>
        <begin position="37"/>
        <end position="57"/>
    </location>
</feature>
<dbReference type="PANTHER" id="PTHR23028">
    <property type="entry name" value="ACETYLTRANSFERASE"/>
    <property type="match status" value="1"/>
</dbReference>
<dbReference type="AlphaFoldDB" id="A0A1R1F0D5"/>
<keyword evidence="6" id="KW-1185">Reference proteome</keyword>
<gene>
    <name evidence="5" type="ORF">BK138_02820</name>
</gene>
<evidence type="ECO:0000256" key="3">
    <source>
        <dbReference type="SAM" id="Phobius"/>
    </source>
</evidence>
<dbReference type="InterPro" id="IPR050879">
    <property type="entry name" value="Acyltransferase_3"/>
</dbReference>
<dbReference type="RefSeq" id="WP_076165489.1">
    <property type="nucleotide sequence ID" value="NZ_MRTP01000001.1"/>
</dbReference>
<comment type="caution">
    <text evidence="5">The sequence shown here is derived from an EMBL/GenBank/DDBJ whole genome shotgun (WGS) entry which is preliminary data.</text>
</comment>
<name>A0A1R1F0D5_9BACL</name>
<reference evidence="5 6" key="1">
    <citation type="submission" date="2016-11" db="EMBL/GenBank/DDBJ databases">
        <title>Paenibacillus species isolates.</title>
        <authorList>
            <person name="Beno S.M."/>
        </authorList>
    </citation>
    <scope>NUCLEOTIDE SEQUENCE [LARGE SCALE GENOMIC DNA]</scope>
    <source>
        <strain evidence="5 6">FSL R5-0378</strain>
    </source>
</reference>
<dbReference type="Proteomes" id="UP000187172">
    <property type="component" value="Unassembled WGS sequence"/>
</dbReference>
<evidence type="ECO:0000313" key="6">
    <source>
        <dbReference type="Proteomes" id="UP000187172"/>
    </source>
</evidence>
<feature type="transmembrane region" description="Helical" evidence="3">
    <location>
        <begin position="208"/>
        <end position="224"/>
    </location>
</feature>
<comment type="similarity">
    <text evidence="2">Belongs to the acyltransferase 3 family.</text>
</comment>
<feature type="transmembrane region" description="Helical" evidence="3">
    <location>
        <begin position="330"/>
        <end position="351"/>
    </location>
</feature>
<comment type="subcellular location">
    <subcellularLocation>
        <location evidence="1">Membrane</location>
    </subcellularLocation>
</comment>
<keyword evidence="3" id="KW-0812">Transmembrane</keyword>
<dbReference type="GO" id="GO:0016020">
    <property type="term" value="C:membrane"/>
    <property type="evidence" value="ECO:0007669"/>
    <property type="project" value="TreeGrafter"/>
</dbReference>
<protein>
    <recommendedName>
        <fullName evidence="4">Acyltransferase 3 domain-containing protein</fullName>
    </recommendedName>
</protein>
<feature type="transmembrane region" description="Helical" evidence="3">
    <location>
        <begin position="236"/>
        <end position="256"/>
    </location>
</feature>
<evidence type="ECO:0000256" key="2">
    <source>
        <dbReference type="ARBA" id="ARBA00007400"/>
    </source>
</evidence>
<feature type="domain" description="Acyltransferase 3" evidence="4">
    <location>
        <begin position="11"/>
        <end position="343"/>
    </location>
</feature>
<evidence type="ECO:0000313" key="5">
    <source>
        <dbReference type="EMBL" id="OMF57548.1"/>
    </source>
</evidence>
<keyword evidence="3" id="KW-0472">Membrane</keyword>
<keyword evidence="3" id="KW-1133">Transmembrane helix</keyword>
<proteinExistence type="inferred from homology"/>
<sequence>MSNPGQAHYIPGLDGIRALAVCAVVAYHLNLGWFPGGFLGVGIFFVLSGYLITDLLVRQWEGTGRIDLRDFWVRRARRLLPAMCSVLLVVIVWLALFQTTRLAELWGDIAASLLYVTNWWFIVNDTAYFSRFSTASPLMHFWSLAVEEQFYLVWPVILMLGLRFVTNRKLLFAIILIGALASALAMYFLYVPGLLDTSRVYYGTDTRAFSLLMGAGLALCRPAGNLGKEGKGRTGLSTIAMDFTGFVGLAVLIWMICGTSQYEPFLYQGGMVLQSTATAAVIAAAVQPSTWIGHCLSWKPLRWLGIRSYGIYLWHYPILLLTFTGEERSFLHTAVQMTAVLVIAAISWTYLEKPIRYGYSIWSRQRGNTDKRSSMES</sequence>
<evidence type="ECO:0000256" key="1">
    <source>
        <dbReference type="ARBA" id="ARBA00004370"/>
    </source>
</evidence>
<feature type="transmembrane region" description="Helical" evidence="3">
    <location>
        <begin position="304"/>
        <end position="324"/>
    </location>
</feature>
<feature type="transmembrane region" description="Helical" evidence="3">
    <location>
        <begin position="170"/>
        <end position="188"/>
    </location>
</feature>
<accession>A0A1R1F0D5</accession>
<evidence type="ECO:0000259" key="4">
    <source>
        <dbReference type="Pfam" id="PF01757"/>
    </source>
</evidence>